<dbReference type="Proteomes" id="UP001165124">
    <property type="component" value="Unassembled WGS sequence"/>
</dbReference>
<sequence>MRCPACGSGTSSASSRCPRCDAPLGGGDPWTRPDDADAGNPLSGDTPTATTPFPPGPPPSDPDPPQARATWSPLPTPPSETTFVSPAPWDEPQVQEQPPRERRRRALPYVLLVAACAVLAAVAAVVLRSGGDDADTAAPPGGGSPYASDPAAPGAEPDATSSRNRNKAIAEAGAIDKLLEQMADTRADLGDAVTDGCPKSALQRILAQRQDQLRQADALAVDALDQGEELKDALVRALRASVESNQRYVDAAPGCPSESAVADVNDRASEAKAEFIRYWRPIAEREGMDPRSADTI</sequence>
<evidence type="ECO:0000313" key="3">
    <source>
        <dbReference type="EMBL" id="GLW65324.1"/>
    </source>
</evidence>
<keyword evidence="2" id="KW-1133">Transmembrane helix</keyword>
<evidence type="ECO:0000256" key="2">
    <source>
        <dbReference type="SAM" id="Phobius"/>
    </source>
</evidence>
<keyword evidence="2" id="KW-0812">Transmembrane</keyword>
<protein>
    <submittedName>
        <fullName evidence="3">Uncharacterized protein</fullName>
    </submittedName>
</protein>
<feature type="compositionally biased region" description="Pro residues" evidence="1">
    <location>
        <begin position="52"/>
        <end position="65"/>
    </location>
</feature>
<dbReference type="AlphaFoldDB" id="A0A9W6PVM9"/>
<name>A0A9W6PVM9_9ACTN</name>
<evidence type="ECO:0000313" key="4">
    <source>
        <dbReference type="Proteomes" id="UP001165124"/>
    </source>
</evidence>
<organism evidence="3 4">
    <name type="scientific">Actinomadura rubrobrunea</name>
    <dbReference type="NCBI Taxonomy" id="115335"/>
    <lineage>
        <taxon>Bacteria</taxon>
        <taxon>Bacillati</taxon>
        <taxon>Actinomycetota</taxon>
        <taxon>Actinomycetes</taxon>
        <taxon>Streptosporangiales</taxon>
        <taxon>Thermomonosporaceae</taxon>
        <taxon>Actinomadura</taxon>
    </lineage>
</organism>
<gene>
    <name evidence="3" type="ORF">Arub01_35680</name>
</gene>
<feature type="transmembrane region" description="Helical" evidence="2">
    <location>
        <begin position="106"/>
        <end position="127"/>
    </location>
</feature>
<feature type="region of interest" description="Disordered" evidence="1">
    <location>
        <begin position="1"/>
        <end position="101"/>
    </location>
</feature>
<evidence type="ECO:0000256" key="1">
    <source>
        <dbReference type="SAM" id="MobiDB-lite"/>
    </source>
</evidence>
<feature type="region of interest" description="Disordered" evidence="1">
    <location>
        <begin position="135"/>
        <end position="165"/>
    </location>
</feature>
<comment type="caution">
    <text evidence="3">The sequence shown here is derived from an EMBL/GenBank/DDBJ whole genome shotgun (WGS) entry which is preliminary data.</text>
</comment>
<proteinExistence type="predicted"/>
<accession>A0A9W6PVM9</accession>
<dbReference type="EMBL" id="BSRZ01000008">
    <property type="protein sequence ID" value="GLW65324.1"/>
    <property type="molecule type" value="Genomic_DNA"/>
</dbReference>
<keyword evidence="4" id="KW-1185">Reference proteome</keyword>
<keyword evidence="2" id="KW-0472">Membrane</keyword>
<reference evidence="3" key="1">
    <citation type="submission" date="2023-02" db="EMBL/GenBank/DDBJ databases">
        <title>Actinomadura rubrobrunea NBRC 14622.</title>
        <authorList>
            <person name="Ichikawa N."/>
            <person name="Sato H."/>
            <person name="Tonouchi N."/>
        </authorList>
    </citation>
    <scope>NUCLEOTIDE SEQUENCE</scope>
    <source>
        <strain evidence="3">NBRC 14622</strain>
    </source>
</reference>